<protein>
    <submittedName>
        <fullName evidence="2">Uncharacterized protein</fullName>
    </submittedName>
</protein>
<dbReference type="AlphaFoldDB" id="A0A117NH82"/>
<comment type="caution">
    <text evidence="2">The sequence shown here is derived from an EMBL/GenBank/DDBJ whole genome shotgun (WGS) entry which is preliminary data.</text>
</comment>
<accession>A0A117NH82</accession>
<proteinExistence type="predicted"/>
<evidence type="ECO:0000256" key="1">
    <source>
        <dbReference type="SAM" id="MobiDB-lite"/>
    </source>
</evidence>
<evidence type="ECO:0000313" key="2">
    <source>
        <dbReference type="EMBL" id="KUM47958.1"/>
    </source>
</evidence>
<name>A0A117NH82_PICGL</name>
<sequence>MNRSCMRFDLLIGRACSRNSDWERGQPINALRAHQAGALGRAHPLRWFLRISMRVMLSSVGKSPLQDWFKRDLVRVALVAVARPGSLRSESRSRSGTSESGFGSAL</sequence>
<feature type="region of interest" description="Disordered" evidence="1">
    <location>
        <begin position="85"/>
        <end position="106"/>
    </location>
</feature>
<dbReference type="EMBL" id="LKAM01000006">
    <property type="protein sequence ID" value="KUM47958.1"/>
    <property type="molecule type" value="Genomic_DNA"/>
</dbReference>
<geneLocation type="mitochondrion" evidence="2"/>
<reference evidence="2" key="1">
    <citation type="journal article" date="2015" name="Genome Biol. Evol.">
        <title>Organellar Genomes of White Spruce (Picea glauca): Assembly and Annotation.</title>
        <authorList>
            <person name="Jackman S.D."/>
            <person name="Warren R.L."/>
            <person name="Gibb E.A."/>
            <person name="Vandervalk B.P."/>
            <person name="Mohamadi H."/>
            <person name="Chu J."/>
            <person name="Raymond A."/>
            <person name="Pleasance S."/>
            <person name="Coope R."/>
            <person name="Wildung M.R."/>
            <person name="Ritland C.E."/>
            <person name="Bousquet J."/>
            <person name="Jones S.J."/>
            <person name="Bohlmann J."/>
            <person name="Birol I."/>
        </authorList>
    </citation>
    <scope>NUCLEOTIDE SEQUENCE [LARGE SCALE GENOMIC DNA]</scope>
    <source>
        <tissue evidence="2">Flushing bud</tissue>
    </source>
</reference>
<keyword evidence="2" id="KW-0496">Mitochondrion</keyword>
<organism evidence="2">
    <name type="scientific">Picea glauca</name>
    <name type="common">White spruce</name>
    <name type="synonym">Pinus glauca</name>
    <dbReference type="NCBI Taxonomy" id="3330"/>
    <lineage>
        <taxon>Eukaryota</taxon>
        <taxon>Viridiplantae</taxon>
        <taxon>Streptophyta</taxon>
        <taxon>Embryophyta</taxon>
        <taxon>Tracheophyta</taxon>
        <taxon>Spermatophyta</taxon>
        <taxon>Pinopsida</taxon>
        <taxon>Pinidae</taxon>
        <taxon>Conifers I</taxon>
        <taxon>Pinales</taxon>
        <taxon>Pinaceae</taxon>
        <taxon>Picea</taxon>
    </lineage>
</organism>
<gene>
    <name evidence="2" type="ORF">ABT39_MTgene4953</name>
</gene>